<dbReference type="RefSeq" id="WP_208178542.1">
    <property type="nucleotide sequence ID" value="NZ_JAGETZ010000021.1"/>
</dbReference>
<feature type="signal peptide" evidence="1">
    <location>
        <begin position="1"/>
        <end position="22"/>
    </location>
</feature>
<comment type="caution">
    <text evidence="2">The sequence shown here is derived from an EMBL/GenBank/DDBJ whole genome shotgun (WGS) entry which is preliminary data.</text>
</comment>
<organism evidence="2 3">
    <name type="scientific">Hymenobacter negativus</name>
    <dbReference type="NCBI Taxonomy" id="2795026"/>
    <lineage>
        <taxon>Bacteria</taxon>
        <taxon>Pseudomonadati</taxon>
        <taxon>Bacteroidota</taxon>
        <taxon>Cytophagia</taxon>
        <taxon>Cytophagales</taxon>
        <taxon>Hymenobacteraceae</taxon>
        <taxon>Hymenobacter</taxon>
    </lineage>
</organism>
<name>A0ABS3QNW9_9BACT</name>
<accession>A0ABS3QNW9</accession>
<dbReference type="EMBL" id="JAGETZ010000021">
    <property type="protein sequence ID" value="MBO2012802.1"/>
    <property type="molecule type" value="Genomic_DNA"/>
</dbReference>
<protein>
    <submittedName>
        <fullName evidence="2">Uncharacterized protein</fullName>
    </submittedName>
</protein>
<gene>
    <name evidence="2" type="ORF">J4E00_27320</name>
</gene>
<keyword evidence="3" id="KW-1185">Reference proteome</keyword>
<evidence type="ECO:0000256" key="1">
    <source>
        <dbReference type="SAM" id="SignalP"/>
    </source>
</evidence>
<sequence length="214" mass="24696">MRSLLLVLFGCWGSIATLRAQAVVSMDSSMFRCVVRTSQTDYYYREPIAFDVQLINDFKQPVLIVDGEVSSGMWSYFPEPELQVYRLRKHRPKEKMRLMFRSTCLRFWSMSEAQKGFVLLPPNQTHTLDFARDAGVPSLLCFSKSHERLRPGNYEVRYVYSTLTHKSQIRELIYSLAGPDTVKQANIATLLSQLPALNWANTPVFLTIRRSKSD</sequence>
<proteinExistence type="predicted"/>
<dbReference type="Proteomes" id="UP000664369">
    <property type="component" value="Unassembled WGS sequence"/>
</dbReference>
<reference evidence="2 3" key="1">
    <citation type="submission" date="2021-03" db="EMBL/GenBank/DDBJ databases">
        <authorList>
            <person name="Kim M.K."/>
        </authorList>
    </citation>
    <scope>NUCLEOTIDE SEQUENCE [LARGE SCALE GENOMIC DNA]</scope>
    <source>
        <strain evidence="2 3">BT442</strain>
    </source>
</reference>
<keyword evidence="1" id="KW-0732">Signal</keyword>
<evidence type="ECO:0000313" key="2">
    <source>
        <dbReference type="EMBL" id="MBO2012802.1"/>
    </source>
</evidence>
<evidence type="ECO:0000313" key="3">
    <source>
        <dbReference type="Proteomes" id="UP000664369"/>
    </source>
</evidence>
<feature type="chain" id="PRO_5045836427" evidence="1">
    <location>
        <begin position="23"/>
        <end position="214"/>
    </location>
</feature>